<organism evidence="7 8">
    <name type="scientific">Enterocloster asparagiformis</name>
    <dbReference type="NCBI Taxonomy" id="333367"/>
    <lineage>
        <taxon>Bacteria</taxon>
        <taxon>Bacillati</taxon>
        <taxon>Bacillota</taxon>
        <taxon>Clostridia</taxon>
        <taxon>Lachnospirales</taxon>
        <taxon>Lachnospiraceae</taxon>
        <taxon>Enterocloster</taxon>
    </lineage>
</organism>
<evidence type="ECO:0000256" key="2">
    <source>
        <dbReference type="ARBA" id="ARBA00022475"/>
    </source>
</evidence>
<feature type="transmembrane region" description="Helical" evidence="6">
    <location>
        <begin position="269"/>
        <end position="292"/>
    </location>
</feature>
<dbReference type="Pfam" id="PF02653">
    <property type="entry name" value="BPD_transp_2"/>
    <property type="match status" value="1"/>
</dbReference>
<evidence type="ECO:0000256" key="4">
    <source>
        <dbReference type="ARBA" id="ARBA00022989"/>
    </source>
</evidence>
<evidence type="ECO:0000256" key="1">
    <source>
        <dbReference type="ARBA" id="ARBA00004651"/>
    </source>
</evidence>
<protein>
    <submittedName>
        <fullName evidence="7">ABC transporter permease</fullName>
    </submittedName>
</protein>
<dbReference type="AlphaFoldDB" id="A0A413FAP0"/>
<evidence type="ECO:0000256" key="5">
    <source>
        <dbReference type="ARBA" id="ARBA00023136"/>
    </source>
</evidence>
<proteinExistence type="predicted"/>
<dbReference type="CDD" id="cd06580">
    <property type="entry name" value="TM_PBP1_transp_TpRbsC_like"/>
    <property type="match status" value="1"/>
</dbReference>
<comment type="caution">
    <text evidence="7">The sequence shown here is derived from an EMBL/GenBank/DDBJ whole genome shotgun (WGS) entry which is preliminary data.</text>
</comment>
<dbReference type="GO" id="GO:0022857">
    <property type="term" value="F:transmembrane transporter activity"/>
    <property type="evidence" value="ECO:0007669"/>
    <property type="project" value="InterPro"/>
</dbReference>
<dbReference type="Proteomes" id="UP000283880">
    <property type="component" value="Unassembled WGS sequence"/>
</dbReference>
<feature type="transmembrane region" description="Helical" evidence="6">
    <location>
        <begin position="304"/>
        <end position="323"/>
    </location>
</feature>
<feature type="transmembrane region" description="Helical" evidence="6">
    <location>
        <begin position="180"/>
        <end position="202"/>
    </location>
</feature>
<sequence length="346" mass="37155">MNYVVSLALVMAIAAILITIQGSSPAEAFGALIKGAVGSTSAISSSIRWSTPVLIATIAAIVAQKTGITNLGLEGQIYFGAFASAIAGAFLSEPRLIHIPIAILAGGLAGLAYAVLPAFLKAVFQINEMIVTLMLNYAAVLFTEYFTMMLMGLNSDTNPDQIATPEILESARLTQLLPPYQATTGIFIALGIALAVFAFFKFTRRGYEWRMLGRNSRFARYGGVRVVQNMTFAFLLSGFISGVCGAVEIMGPHLRFRNNFSTGMGWDGIMVALIAKNNPINAIGVSLLWGMIKAGSLNMERMTSVNRILVTLIQALFVIFITVDIRSLLKKVSLGKRRVLETGGAK</sequence>
<evidence type="ECO:0000256" key="6">
    <source>
        <dbReference type="SAM" id="Phobius"/>
    </source>
</evidence>
<dbReference type="InterPro" id="IPR001851">
    <property type="entry name" value="ABC_transp_permease"/>
</dbReference>
<accession>A0A413FAP0</accession>
<reference evidence="7 8" key="1">
    <citation type="submission" date="2018-08" db="EMBL/GenBank/DDBJ databases">
        <title>A genome reference for cultivated species of the human gut microbiota.</title>
        <authorList>
            <person name="Zou Y."/>
            <person name="Xue W."/>
            <person name="Luo G."/>
        </authorList>
    </citation>
    <scope>NUCLEOTIDE SEQUENCE [LARGE SCALE GENOMIC DNA]</scope>
    <source>
        <strain evidence="7 8">AF04-15</strain>
    </source>
</reference>
<dbReference type="PANTHER" id="PTHR47089">
    <property type="entry name" value="ABC TRANSPORTER, PERMEASE PROTEIN"/>
    <property type="match status" value="1"/>
</dbReference>
<feature type="transmembrane region" description="Helical" evidence="6">
    <location>
        <begin position="46"/>
        <end position="63"/>
    </location>
</feature>
<feature type="transmembrane region" description="Helical" evidence="6">
    <location>
        <begin position="131"/>
        <end position="151"/>
    </location>
</feature>
<keyword evidence="2" id="KW-1003">Cell membrane</keyword>
<gene>
    <name evidence="7" type="ORF">DWV29_20735</name>
</gene>
<feature type="transmembrane region" description="Helical" evidence="6">
    <location>
        <begin position="75"/>
        <end position="91"/>
    </location>
</feature>
<dbReference type="PANTHER" id="PTHR47089:SF1">
    <property type="entry name" value="GUANOSINE ABC TRANSPORTER PERMEASE PROTEIN NUPP"/>
    <property type="match status" value="1"/>
</dbReference>
<keyword evidence="4 6" id="KW-1133">Transmembrane helix</keyword>
<comment type="subcellular location">
    <subcellularLocation>
        <location evidence="1">Cell membrane</location>
        <topology evidence="1">Multi-pass membrane protein</topology>
    </subcellularLocation>
</comment>
<keyword evidence="5 6" id="KW-0472">Membrane</keyword>
<evidence type="ECO:0000256" key="3">
    <source>
        <dbReference type="ARBA" id="ARBA00022692"/>
    </source>
</evidence>
<feature type="transmembrane region" description="Helical" evidence="6">
    <location>
        <begin position="223"/>
        <end position="249"/>
    </location>
</feature>
<evidence type="ECO:0000313" key="7">
    <source>
        <dbReference type="EMBL" id="RGX25785.1"/>
    </source>
</evidence>
<dbReference type="GO" id="GO:0005886">
    <property type="term" value="C:plasma membrane"/>
    <property type="evidence" value="ECO:0007669"/>
    <property type="project" value="UniProtKB-SubCell"/>
</dbReference>
<dbReference type="EMBL" id="QSBM01000018">
    <property type="protein sequence ID" value="RGX25785.1"/>
    <property type="molecule type" value="Genomic_DNA"/>
</dbReference>
<keyword evidence="3 6" id="KW-0812">Transmembrane</keyword>
<feature type="transmembrane region" description="Helical" evidence="6">
    <location>
        <begin position="97"/>
        <end position="119"/>
    </location>
</feature>
<name>A0A413FAP0_9FIRM</name>
<evidence type="ECO:0000313" key="8">
    <source>
        <dbReference type="Proteomes" id="UP000283880"/>
    </source>
</evidence>
<dbReference type="OrthoDB" id="45037at2"/>